<proteinExistence type="inferred from homology"/>
<dbReference type="CDD" id="cd09641">
    <property type="entry name" value="Cas3''_I"/>
    <property type="match status" value="1"/>
</dbReference>
<evidence type="ECO:0000313" key="12">
    <source>
        <dbReference type="EMBL" id="PFF45236.1"/>
    </source>
</evidence>
<evidence type="ECO:0000256" key="2">
    <source>
        <dbReference type="ARBA" id="ARBA00009046"/>
    </source>
</evidence>
<dbReference type="GO" id="GO:0004386">
    <property type="term" value="F:helicase activity"/>
    <property type="evidence" value="ECO:0007669"/>
    <property type="project" value="UniProtKB-KW"/>
</dbReference>
<dbReference type="GO" id="GO:0051607">
    <property type="term" value="P:defense response to virus"/>
    <property type="evidence" value="ECO:0007669"/>
    <property type="project" value="UniProtKB-KW"/>
</dbReference>
<dbReference type="GO" id="GO:0016787">
    <property type="term" value="F:hydrolase activity"/>
    <property type="evidence" value="ECO:0007669"/>
    <property type="project" value="UniProtKB-KW"/>
</dbReference>
<dbReference type="InterPro" id="IPR027417">
    <property type="entry name" value="P-loop_NTPase"/>
</dbReference>
<evidence type="ECO:0000313" key="13">
    <source>
        <dbReference type="Proteomes" id="UP000220210"/>
    </source>
</evidence>
<dbReference type="RefSeq" id="WP_087947849.1">
    <property type="nucleotide sequence ID" value="NZ_CP115306.1"/>
</dbReference>
<keyword evidence="5" id="KW-0547">Nucleotide-binding</keyword>
<reference evidence="12 13" key="1">
    <citation type="submission" date="2017-09" db="EMBL/GenBank/DDBJ databases">
        <title>Large-scale bioinformatics analysis of Bacillus genomes uncovers conserved roles of natural products in bacterial physiology.</title>
        <authorList>
            <consortium name="Agbiome Team Llc"/>
            <person name="Bleich R.M."/>
            <person name="Kirk G.J."/>
            <person name="Santa Maria K.C."/>
            <person name="Allen S.E."/>
            <person name="Farag S."/>
            <person name="Shank E.A."/>
            <person name="Bowers A."/>
        </authorList>
    </citation>
    <scope>NUCLEOTIDE SEQUENCE [LARGE SCALE GENOMIC DNA]</scope>
    <source>
        <strain evidence="12 13">AFS020204</strain>
    </source>
</reference>
<dbReference type="Pfam" id="PF00270">
    <property type="entry name" value="DEAD"/>
    <property type="match status" value="1"/>
</dbReference>
<organism evidence="12 13">
    <name type="scientific">Bacillus cereus</name>
    <dbReference type="NCBI Taxonomy" id="1396"/>
    <lineage>
        <taxon>Bacteria</taxon>
        <taxon>Bacillati</taxon>
        <taxon>Bacillota</taxon>
        <taxon>Bacilli</taxon>
        <taxon>Bacillales</taxon>
        <taxon>Bacillaceae</taxon>
        <taxon>Bacillus</taxon>
        <taxon>Bacillus cereus group</taxon>
    </lineage>
</organism>
<dbReference type="InterPro" id="IPR006474">
    <property type="entry name" value="Helicase_Cas3_CRISPR-ass_core"/>
</dbReference>
<dbReference type="GO" id="GO:0003676">
    <property type="term" value="F:nucleic acid binding"/>
    <property type="evidence" value="ECO:0007669"/>
    <property type="project" value="InterPro"/>
</dbReference>
<dbReference type="NCBIfam" id="TIGR01587">
    <property type="entry name" value="cas3_core"/>
    <property type="match status" value="1"/>
</dbReference>
<sequence length="852" mass="101102">MGIHNYLLSSDRLFAHTDGTRKKETLEEHSNLTLHFYRKLNCENRLEEVLDRILNRLTFDEEYLENEVKIFIKRLFEQAVYLHDLGKINPAFQVLKMKNCLISLEKGSEYSDKTHSMLSALLYIDIFCIEVKEFEDEGVRGFLNHVLYTFAYCISRHHTYLEDIHTAEFYRKLNYLHRKLKKTPEYVEYYSHKGRLLEELSVEPYEDIENFRFEDGHKPTPFYLLIKLLFSAIVSCDSLATYTYMNGSQPTFYYLQEENIEELMNIYHETDVYKGIQFYKQDTSYFNECPINALRSDLFLLSEEQILNNVDRNLFYIEAPTGSGKTNMSLNLSLKLLHQNEHTNKVVYVFPFNTLIEQTKSAFSKIYSEELQEKYRISVVNSVTPIVTKSELEMGEPTLKYEEELFRRQMLQYPVTLTSHVNFFNYIFGVGREANLALVHLCNSVVILDEIQSYRNIIWPEIIHFLHEISECFNIKFIIMSATLPRLDKLLHEETCFVELIKDKEQYFQHPLFKDRVKLHFELLKEEKVTMEKLLNKIQLVVEGRKKSRVLIEFISKKSARECYNIVKEKFRDMKVIELTGDDNNYYRNITLNEINKKNTAGNFILENVIVVATQVIEAGVDIDMDIGFKDISIMDAEEQFLGRINRSCLRTNSHAYFFDLDKTETIYRNDFRAEKNLHFKEYQENLNKKDFNGFYQLNFKRLIERNTRQGLTNKDIFLNNIKYLEFEAISKQMELISEKTLTLFISHDLILKNGELIEGEEIWEEYERLLNDKTMSYAHRQIEISRLKQYMSYFTYTIYSNGKPHPPCWDKSIGDIFYVKNGEKYMEIDSETGLKKFNREKYIDGAGSMFL</sequence>
<evidence type="ECO:0000256" key="7">
    <source>
        <dbReference type="ARBA" id="ARBA00022806"/>
    </source>
</evidence>
<gene>
    <name evidence="12" type="ORF">CN357_23620</name>
</gene>
<dbReference type="PROSITE" id="PS51643">
    <property type="entry name" value="HD_CAS3"/>
    <property type="match status" value="1"/>
</dbReference>
<evidence type="ECO:0000256" key="1">
    <source>
        <dbReference type="ARBA" id="ARBA00006847"/>
    </source>
</evidence>
<evidence type="ECO:0000256" key="4">
    <source>
        <dbReference type="ARBA" id="ARBA00022723"/>
    </source>
</evidence>
<name>A0A9X6VVM5_BACCE</name>
<dbReference type="GO" id="GO:0004518">
    <property type="term" value="F:nuclease activity"/>
    <property type="evidence" value="ECO:0007669"/>
    <property type="project" value="UniProtKB-KW"/>
</dbReference>
<dbReference type="Proteomes" id="UP000220210">
    <property type="component" value="Unassembled WGS sequence"/>
</dbReference>
<dbReference type="AlphaFoldDB" id="A0A9X6VVM5"/>
<keyword evidence="4" id="KW-0479">Metal-binding</keyword>
<keyword evidence="7" id="KW-0347">Helicase</keyword>
<evidence type="ECO:0000256" key="9">
    <source>
        <dbReference type="ARBA" id="ARBA00023118"/>
    </source>
</evidence>
<dbReference type="NCBIfam" id="TIGR01596">
    <property type="entry name" value="cas3_HD"/>
    <property type="match status" value="1"/>
</dbReference>
<feature type="domain" description="Helicase ATP-binding" evidence="10">
    <location>
        <begin position="306"/>
        <end position="502"/>
    </location>
</feature>
<keyword evidence="3" id="KW-0540">Nuclease</keyword>
<comment type="similarity">
    <text evidence="2">In the central section; belongs to the CRISPR-associated helicase Cas3 family.</text>
</comment>
<evidence type="ECO:0000256" key="8">
    <source>
        <dbReference type="ARBA" id="ARBA00022840"/>
    </source>
</evidence>
<comment type="caution">
    <text evidence="12">The sequence shown here is derived from an EMBL/GenBank/DDBJ whole genome shotgun (WGS) entry which is preliminary data.</text>
</comment>
<dbReference type="SMART" id="SM00487">
    <property type="entry name" value="DEXDc"/>
    <property type="match status" value="1"/>
</dbReference>
<evidence type="ECO:0000259" key="10">
    <source>
        <dbReference type="PROSITE" id="PS51192"/>
    </source>
</evidence>
<evidence type="ECO:0000256" key="3">
    <source>
        <dbReference type="ARBA" id="ARBA00022722"/>
    </source>
</evidence>
<dbReference type="Pfam" id="PF22590">
    <property type="entry name" value="Cas3-like_C_2"/>
    <property type="match status" value="1"/>
</dbReference>
<protein>
    <submittedName>
        <fullName evidence="12">CRISPR-associated helicase/endonuclease Cas3</fullName>
    </submittedName>
</protein>
<dbReference type="PROSITE" id="PS51192">
    <property type="entry name" value="HELICASE_ATP_BIND_1"/>
    <property type="match status" value="1"/>
</dbReference>
<dbReference type="Gene3D" id="3.40.50.300">
    <property type="entry name" value="P-loop containing nucleotide triphosphate hydrolases"/>
    <property type="match status" value="2"/>
</dbReference>
<keyword evidence="6" id="KW-0378">Hydrolase</keyword>
<dbReference type="GO" id="GO:0046872">
    <property type="term" value="F:metal ion binding"/>
    <property type="evidence" value="ECO:0007669"/>
    <property type="project" value="UniProtKB-KW"/>
</dbReference>
<dbReference type="InterPro" id="IPR006483">
    <property type="entry name" value="CRISPR-assoc_Cas3_HD"/>
</dbReference>
<evidence type="ECO:0000259" key="11">
    <source>
        <dbReference type="PROSITE" id="PS51643"/>
    </source>
</evidence>
<dbReference type="SUPFAM" id="SSF52540">
    <property type="entry name" value="P-loop containing nucleoside triphosphate hydrolases"/>
    <property type="match status" value="1"/>
</dbReference>
<evidence type="ECO:0000256" key="5">
    <source>
        <dbReference type="ARBA" id="ARBA00022741"/>
    </source>
</evidence>
<accession>A0A9X6VVM5</accession>
<dbReference type="GO" id="GO:0005524">
    <property type="term" value="F:ATP binding"/>
    <property type="evidence" value="ECO:0007669"/>
    <property type="project" value="UniProtKB-KW"/>
</dbReference>
<feature type="domain" description="HD Cas3-type" evidence="11">
    <location>
        <begin position="19"/>
        <end position="239"/>
    </location>
</feature>
<dbReference type="InterPro" id="IPR054712">
    <property type="entry name" value="Cas3-like_dom"/>
</dbReference>
<keyword evidence="9" id="KW-0051">Antiviral defense</keyword>
<dbReference type="Gene3D" id="1.10.3210.30">
    <property type="match status" value="1"/>
</dbReference>
<dbReference type="InterPro" id="IPR014001">
    <property type="entry name" value="Helicase_ATP-bd"/>
</dbReference>
<evidence type="ECO:0000256" key="6">
    <source>
        <dbReference type="ARBA" id="ARBA00022801"/>
    </source>
</evidence>
<comment type="similarity">
    <text evidence="1">In the N-terminal section; belongs to the CRISPR-associated nuclease Cas3-HD family.</text>
</comment>
<dbReference type="InterPro" id="IPR011545">
    <property type="entry name" value="DEAD/DEAH_box_helicase_dom"/>
</dbReference>
<keyword evidence="8" id="KW-0067">ATP-binding</keyword>
<dbReference type="EMBL" id="NTSO01000017">
    <property type="protein sequence ID" value="PFF45236.1"/>
    <property type="molecule type" value="Genomic_DNA"/>
</dbReference>
<dbReference type="InterPro" id="IPR038257">
    <property type="entry name" value="CRISPR-assoc_Cas3_HD_sf"/>
</dbReference>